<dbReference type="CDD" id="cd05830">
    <property type="entry name" value="Sortase_E"/>
    <property type="match status" value="1"/>
</dbReference>
<gene>
    <name evidence="5" type="ORF">DC432_03980</name>
</gene>
<dbReference type="RefSeq" id="WP_116536779.1">
    <property type="nucleotide sequence ID" value="NZ_QDFT01000006.1"/>
</dbReference>
<reference evidence="5 6" key="1">
    <citation type="submission" date="2018-04" db="EMBL/GenBank/DDBJ databases">
        <authorList>
            <person name="Go L.Y."/>
            <person name="Mitchell J.A."/>
        </authorList>
    </citation>
    <scope>NUCLEOTIDE SEQUENCE [LARGE SCALE GENOMIC DNA]</scope>
    <source>
        <strain evidence="5 6">TPD7010</strain>
    </source>
</reference>
<evidence type="ECO:0000313" key="6">
    <source>
        <dbReference type="Proteomes" id="UP000244649"/>
    </source>
</evidence>
<feature type="compositionally biased region" description="Pro residues" evidence="3">
    <location>
        <begin position="91"/>
        <end position="103"/>
    </location>
</feature>
<dbReference type="GO" id="GO:0016787">
    <property type="term" value="F:hydrolase activity"/>
    <property type="evidence" value="ECO:0007669"/>
    <property type="project" value="UniProtKB-KW"/>
</dbReference>
<dbReference type="InterPro" id="IPR023365">
    <property type="entry name" value="Sortase_dom-sf"/>
</dbReference>
<protein>
    <submittedName>
        <fullName evidence="5">Class E sortase</fullName>
    </submittedName>
</protein>
<keyword evidence="4" id="KW-0812">Transmembrane</keyword>
<feature type="transmembrane region" description="Helical" evidence="4">
    <location>
        <begin position="23"/>
        <end position="49"/>
    </location>
</feature>
<dbReference type="Gene3D" id="2.40.260.10">
    <property type="entry name" value="Sortase"/>
    <property type="match status" value="1"/>
</dbReference>
<keyword evidence="1" id="KW-0378">Hydrolase</keyword>
<dbReference type="EMBL" id="QDFT01000006">
    <property type="protein sequence ID" value="PVE77865.1"/>
    <property type="molecule type" value="Genomic_DNA"/>
</dbReference>
<evidence type="ECO:0000313" key="5">
    <source>
        <dbReference type="EMBL" id="PVE77865.1"/>
    </source>
</evidence>
<organism evidence="5 6">
    <name type="scientific">Microbacterium testaceum</name>
    <name type="common">Aureobacterium testaceum</name>
    <name type="synonym">Brevibacterium testaceum</name>
    <dbReference type="NCBI Taxonomy" id="2033"/>
    <lineage>
        <taxon>Bacteria</taxon>
        <taxon>Bacillati</taxon>
        <taxon>Actinomycetota</taxon>
        <taxon>Actinomycetes</taxon>
        <taxon>Micrococcales</taxon>
        <taxon>Microbacteriaceae</taxon>
        <taxon>Microbacterium</taxon>
    </lineage>
</organism>
<feature type="active site" description="Proton donor/acceptor" evidence="2">
    <location>
        <position position="162"/>
    </location>
</feature>
<name>A0A2T7WUC8_MICTE</name>
<dbReference type="NCBIfam" id="NF033747">
    <property type="entry name" value="class_E_sortase"/>
    <property type="match status" value="1"/>
</dbReference>
<sequence>MQSDTQPQTRRGRRPAPAPRRRISIVGIIGDLLVTAGVLVLLFVVWQLWIGDAIIGAQFKDEGKSLSESWAADPLPPAPTSGTETAAPAQPTAPPTADPPALPQPGDAERFGVVHIPRFGADYQFPLAGGVSSARTLDPIGLGHYPDTAMPGQVGNFAIAGHRGSHGAPFADLPSLHVGDAVVVETQDGWYTYRYRNLEYVRPDGVNVLLPLPQQPEIEATDRIITMTTCSPRYGFSERAIAYGVFESYTPRTEAGPPMSLTSGAA</sequence>
<evidence type="ECO:0000256" key="3">
    <source>
        <dbReference type="SAM" id="MobiDB-lite"/>
    </source>
</evidence>
<dbReference type="Pfam" id="PF04203">
    <property type="entry name" value="Sortase"/>
    <property type="match status" value="1"/>
</dbReference>
<feature type="region of interest" description="Disordered" evidence="3">
    <location>
        <begin position="68"/>
        <end position="107"/>
    </location>
</feature>
<evidence type="ECO:0000256" key="2">
    <source>
        <dbReference type="PIRSR" id="PIRSR605754-1"/>
    </source>
</evidence>
<dbReference type="NCBIfam" id="TIGR01076">
    <property type="entry name" value="sortase_fam"/>
    <property type="match status" value="1"/>
</dbReference>
<feature type="active site" description="Acyl-thioester intermediate" evidence="2">
    <location>
        <position position="230"/>
    </location>
</feature>
<evidence type="ECO:0000256" key="1">
    <source>
        <dbReference type="ARBA" id="ARBA00022801"/>
    </source>
</evidence>
<dbReference type="InterPro" id="IPR005754">
    <property type="entry name" value="Sortase"/>
</dbReference>
<evidence type="ECO:0000256" key="4">
    <source>
        <dbReference type="SAM" id="Phobius"/>
    </source>
</evidence>
<dbReference type="InterPro" id="IPR053465">
    <property type="entry name" value="Sortase_Class_E"/>
</dbReference>
<dbReference type="InterPro" id="IPR042003">
    <property type="entry name" value="Sortase_E"/>
</dbReference>
<keyword evidence="4" id="KW-1133">Transmembrane helix</keyword>
<proteinExistence type="predicted"/>
<accession>A0A2T7WUC8</accession>
<dbReference type="AlphaFoldDB" id="A0A2T7WUC8"/>
<dbReference type="Proteomes" id="UP000244649">
    <property type="component" value="Unassembled WGS sequence"/>
</dbReference>
<dbReference type="SUPFAM" id="SSF63817">
    <property type="entry name" value="Sortase"/>
    <property type="match status" value="1"/>
</dbReference>
<keyword evidence="4" id="KW-0472">Membrane</keyword>
<comment type="caution">
    <text evidence="5">The sequence shown here is derived from an EMBL/GenBank/DDBJ whole genome shotgun (WGS) entry which is preliminary data.</text>
</comment>